<dbReference type="GO" id="GO:0004518">
    <property type="term" value="F:nuclease activity"/>
    <property type="evidence" value="ECO:0007669"/>
    <property type="project" value="UniProtKB-KW"/>
</dbReference>
<dbReference type="SUPFAM" id="SSF52540">
    <property type="entry name" value="P-loop containing nucleoside triphosphate hydrolases"/>
    <property type="match status" value="1"/>
</dbReference>
<evidence type="ECO:0000256" key="6">
    <source>
        <dbReference type="ARBA" id="ARBA00022801"/>
    </source>
</evidence>
<dbReference type="InterPro" id="IPR027417">
    <property type="entry name" value="P-loop_NTPase"/>
</dbReference>
<evidence type="ECO:0000256" key="9">
    <source>
        <dbReference type="ARBA" id="ARBA00023118"/>
    </source>
</evidence>
<evidence type="ECO:0000256" key="7">
    <source>
        <dbReference type="ARBA" id="ARBA00022806"/>
    </source>
</evidence>
<keyword evidence="4" id="KW-0479">Metal-binding</keyword>
<keyword evidence="9" id="KW-0051">Antiviral defense</keyword>
<dbReference type="InterPro" id="IPR006474">
    <property type="entry name" value="Helicase_Cas3_CRISPR-ass_core"/>
</dbReference>
<feature type="domain" description="HD Cas3-type" evidence="11">
    <location>
        <begin position="12"/>
        <end position="183"/>
    </location>
</feature>
<evidence type="ECO:0000256" key="1">
    <source>
        <dbReference type="ARBA" id="ARBA00006847"/>
    </source>
</evidence>
<dbReference type="Gene3D" id="3.40.50.300">
    <property type="entry name" value="P-loop containing nucleotide triphosphate hydrolases"/>
    <property type="match status" value="2"/>
</dbReference>
<comment type="similarity">
    <text evidence="2">In the central section; belongs to the CRISPR-associated helicase Cas3 family.</text>
</comment>
<dbReference type="InterPro" id="IPR006483">
    <property type="entry name" value="CRISPR-assoc_Cas3_HD"/>
</dbReference>
<dbReference type="RefSeq" id="WP_136368667.1">
    <property type="nucleotide sequence ID" value="NZ_SSOB01000004.1"/>
</dbReference>
<dbReference type="Pfam" id="PF00270">
    <property type="entry name" value="DEAD"/>
    <property type="match status" value="1"/>
</dbReference>
<evidence type="ECO:0000256" key="4">
    <source>
        <dbReference type="ARBA" id="ARBA00022723"/>
    </source>
</evidence>
<dbReference type="SUPFAM" id="SSF109604">
    <property type="entry name" value="HD-domain/PDEase-like"/>
    <property type="match status" value="1"/>
</dbReference>
<proteinExistence type="inferred from homology"/>
<dbReference type="GO" id="GO:0004386">
    <property type="term" value="F:helicase activity"/>
    <property type="evidence" value="ECO:0007669"/>
    <property type="project" value="UniProtKB-KW"/>
</dbReference>
<dbReference type="NCBIfam" id="TIGR01596">
    <property type="entry name" value="cas3_HD"/>
    <property type="match status" value="1"/>
</dbReference>
<accession>A0A4S4C6I4</accession>
<evidence type="ECO:0000256" key="5">
    <source>
        <dbReference type="ARBA" id="ARBA00022741"/>
    </source>
</evidence>
<dbReference type="AlphaFoldDB" id="A0A4S4C6I4"/>
<dbReference type="Pfam" id="PF22590">
    <property type="entry name" value="Cas3-like_C_2"/>
    <property type="match status" value="1"/>
</dbReference>
<reference evidence="12 13" key="1">
    <citation type="submission" date="2019-04" db="EMBL/GenBank/DDBJ databases">
        <title>Cohnella sp. nov. isolated from preserved vegetables.</title>
        <authorList>
            <person name="Lin S.-Y."/>
            <person name="Hung M.-H."/>
            <person name="Young C.-C."/>
        </authorList>
    </citation>
    <scope>NUCLEOTIDE SEQUENCE [LARGE SCALE GENOMIC DNA]</scope>
    <source>
        <strain evidence="12 13">CC-MHH1044</strain>
    </source>
</reference>
<dbReference type="InterPro" id="IPR054712">
    <property type="entry name" value="Cas3-like_dom"/>
</dbReference>
<dbReference type="Proteomes" id="UP000310636">
    <property type="component" value="Unassembled WGS sequence"/>
</dbReference>
<dbReference type="SMART" id="SM00487">
    <property type="entry name" value="DEXDc"/>
    <property type="match status" value="1"/>
</dbReference>
<comment type="caution">
    <text evidence="12">The sequence shown here is derived from an EMBL/GenBank/DDBJ whole genome shotgun (WGS) entry which is preliminary data.</text>
</comment>
<evidence type="ECO:0000259" key="11">
    <source>
        <dbReference type="PROSITE" id="PS51643"/>
    </source>
</evidence>
<keyword evidence="5" id="KW-0547">Nucleotide-binding</keyword>
<feature type="domain" description="Helicase ATP-binding" evidence="10">
    <location>
        <begin position="239"/>
        <end position="418"/>
    </location>
</feature>
<protein>
    <submittedName>
        <fullName evidence="12">CRISPR-associated helicase Cas3</fullName>
    </submittedName>
</protein>
<sequence length="737" mass="82804">MFAHVVRSAEGSWASPHDLLKHLVDTGDLAERFASKFDSGEWGNAIGLAHDAGKGRALWQKYLITKSGYDEEAHMEGKLGKIPHAIHGAELVENLFGKGIGRMMAYCIAGHHAGLPDWSIAAGQASLQFRKSQVKDLDQIDSKVIDCVRGTKPLRPPWKFKDGLDLSLWIRMLFSCLVDADFLDTERYMNPSKALVRGGYSSISKLLERFYLYMTELDEQSEKTKVNEIRNQIRQQCMLMSKEKQGIFSLTVPTGGGKTLSSLAFALQHAKLHELERIIYVIPYTSIVEQTANVFRKAVGDDQVVEHHSNIADDIATVQSRLAAENYDAPLIVTTSVQFFESLFASKPSRCRKLHNLAKSVIVLDEAQLVPVEYLAPILEAIQLLVDRYQVSFVISTATQPAFKERTVDGKLFKGLQEIKEIMGTEEDVRRLFQSPAFDRNRVQLPVDVHKESTWDEIAVELKQDEQVLCIVSDRKSCRELHALMPEGTYHLSALMCGQHRSDVIDEVKRKLKPKDRSTVRVISTQLVEAGVDLDFPVVYRALAGLDSIEQAAGRCNREGEHLERGRVVVFNPPRQAPSGILRKAAEITKSMIGGLSDGSYEAQRHSSFTAFYEQLYWRANSLDREGIAALLNPSCNDSPECSISFRTAAGKFKLIDDSKQRSILIRYKEGNQLIDKLVAKGPNRSLLRKLQRYTVSVYEDQFHALLQRGAIQEVYPQIYAVSSTRGYSKQIGLLLE</sequence>
<dbReference type="Gene3D" id="1.10.3210.30">
    <property type="match status" value="1"/>
</dbReference>
<evidence type="ECO:0000313" key="12">
    <source>
        <dbReference type="EMBL" id="THF83511.1"/>
    </source>
</evidence>
<keyword evidence="8" id="KW-0067">ATP-binding</keyword>
<evidence type="ECO:0000313" key="13">
    <source>
        <dbReference type="Proteomes" id="UP000310636"/>
    </source>
</evidence>
<evidence type="ECO:0000256" key="8">
    <source>
        <dbReference type="ARBA" id="ARBA00022840"/>
    </source>
</evidence>
<dbReference type="NCBIfam" id="TIGR01587">
    <property type="entry name" value="cas3_core"/>
    <property type="match status" value="1"/>
</dbReference>
<keyword evidence="3" id="KW-0540">Nuclease</keyword>
<name>A0A4S4C6I4_9BACL</name>
<dbReference type="GO" id="GO:0016787">
    <property type="term" value="F:hydrolase activity"/>
    <property type="evidence" value="ECO:0007669"/>
    <property type="project" value="UniProtKB-KW"/>
</dbReference>
<keyword evidence="7" id="KW-0347">Helicase</keyword>
<dbReference type="EMBL" id="SSOB01000004">
    <property type="protein sequence ID" value="THF83511.1"/>
    <property type="molecule type" value="Genomic_DNA"/>
</dbReference>
<dbReference type="GO" id="GO:0003676">
    <property type="term" value="F:nucleic acid binding"/>
    <property type="evidence" value="ECO:0007669"/>
    <property type="project" value="InterPro"/>
</dbReference>
<dbReference type="CDD" id="cd09641">
    <property type="entry name" value="Cas3''_I"/>
    <property type="match status" value="1"/>
</dbReference>
<dbReference type="PROSITE" id="PS51192">
    <property type="entry name" value="HELICASE_ATP_BIND_1"/>
    <property type="match status" value="1"/>
</dbReference>
<dbReference type="GO" id="GO:0005524">
    <property type="term" value="F:ATP binding"/>
    <property type="evidence" value="ECO:0007669"/>
    <property type="project" value="UniProtKB-KW"/>
</dbReference>
<evidence type="ECO:0000259" key="10">
    <source>
        <dbReference type="PROSITE" id="PS51192"/>
    </source>
</evidence>
<gene>
    <name evidence="12" type="primary">cas3</name>
    <name evidence="12" type="ORF">E6C55_04960</name>
</gene>
<organism evidence="12 13">
    <name type="scientific">Cohnella fermenti</name>
    <dbReference type="NCBI Taxonomy" id="2565925"/>
    <lineage>
        <taxon>Bacteria</taxon>
        <taxon>Bacillati</taxon>
        <taxon>Bacillota</taxon>
        <taxon>Bacilli</taxon>
        <taxon>Bacillales</taxon>
        <taxon>Paenibacillaceae</taxon>
        <taxon>Cohnella</taxon>
    </lineage>
</organism>
<dbReference type="InterPro" id="IPR038257">
    <property type="entry name" value="CRISPR-assoc_Cas3_HD_sf"/>
</dbReference>
<evidence type="ECO:0000256" key="2">
    <source>
        <dbReference type="ARBA" id="ARBA00009046"/>
    </source>
</evidence>
<dbReference type="InterPro" id="IPR011545">
    <property type="entry name" value="DEAD/DEAH_box_helicase_dom"/>
</dbReference>
<dbReference type="GO" id="GO:0046872">
    <property type="term" value="F:metal ion binding"/>
    <property type="evidence" value="ECO:0007669"/>
    <property type="project" value="UniProtKB-KW"/>
</dbReference>
<comment type="similarity">
    <text evidence="1">In the N-terminal section; belongs to the CRISPR-associated nuclease Cas3-HD family.</text>
</comment>
<dbReference type="CDD" id="cd17930">
    <property type="entry name" value="DEXHc_cas3"/>
    <property type="match status" value="1"/>
</dbReference>
<dbReference type="PROSITE" id="PS51643">
    <property type="entry name" value="HD_CAS3"/>
    <property type="match status" value="1"/>
</dbReference>
<evidence type="ECO:0000256" key="3">
    <source>
        <dbReference type="ARBA" id="ARBA00022722"/>
    </source>
</evidence>
<keyword evidence="13" id="KW-1185">Reference proteome</keyword>
<keyword evidence="6" id="KW-0378">Hydrolase</keyword>
<dbReference type="OrthoDB" id="9810236at2"/>
<dbReference type="InterPro" id="IPR014001">
    <property type="entry name" value="Helicase_ATP-bd"/>
</dbReference>
<dbReference type="GO" id="GO:0051607">
    <property type="term" value="P:defense response to virus"/>
    <property type="evidence" value="ECO:0007669"/>
    <property type="project" value="UniProtKB-KW"/>
</dbReference>